<keyword evidence="22 27" id="KW-0472">Membrane</keyword>
<dbReference type="Gene3D" id="3.40.50.80">
    <property type="entry name" value="Nucleotide-binding domain of ferredoxin-NADP reductase (FNR) module"/>
    <property type="match status" value="1"/>
</dbReference>
<evidence type="ECO:0000256" key="6">
    <source>
        <dbReference type="ARBA" id="ARBA00013099"/>
    </source>
</evidence>
<feature type="binding site" evidence="27">
    <location>
        <position position="81"/>
    </location>
    <ligand>
        <name>[2Fe-2S] cluster</name>
        <dbReference type="ChEBI" id="CHEBI:190135"/>
    </ligand>
</feature>
<dbReference type="SUPFAM" id="SSF63380">
    <property type="entry name" value="Riboflavin synthase domain-like"/>
    <property type="match status" value="1"/>
</dbReference>
<dbReference type="PROSITE" id="PS51384">
    <property type="entry name" value="FAD_FR"/>
    <property type="match status" value="1"/>
</dbReference>
<keyword evidence="13 27" id="KW-0479">Metal-binding</keyword>
<evidence type="ECO:0000256" key="2">
    <source>
        <dbReference type="ARBA" id="ARBA00002972"/>
    </source>
</evidence>
<keyword evidence="19 27" id="KW-0915">Sodium</keyword>
<dbReference type="RefSeq" id="WP_408079349.1">
    <property type="nucleotide sequence ID" value="NZ_JBELQA010000001.1"/>
</dbReference>
<dbReference type="InterPro" id="IPR001041">
    <property type="entry name" value="2Fe-2S_ferredoxin-type"/>
</dbReference>
<dbReference type="Proteomes" id="UP001629260">
    <property type="component" value="Unassembled WGS sequence"/>
</dbReference>
<evidence type="ECO:0000259" key="29">
    <source>
        <dbReference type="PROSITE" id="PS51384"/>
    </source>
</evidence>
<comment type="function">
    <text evidence="2 27">NQR complex catalyzes the reduction of ubiquinone-1 to ubiquinol by two successive reactions, coupled with the transport of Na(+) ions from the cytoplasm to the periplasm. The first step is catalyzed by NqrF, which accepts electrons from NADH and reduces ubiquinone-1 to ubisemiquinone by a one-electron transfer pathway.</text>
</comment>
<evidence type="ECO:0000256" key="27">
    <source>
        <dbReference type="HAMAP-Rule" id="MF_00430"/>
    </source>
</evidence>
<keyword evidence="15 27" id="KW-1278">Translocase</keyword>
<evidence type="ECO:0000256" key="5">
    <source>
        <dbReference type="ARBA" id="ARBA00011309"/>
    </source>
</evidence>
<evidence type="ECO:0000259" key="28">
    <source>
        <dbReference type="PROSITE" id="PS51085"/>
    </source>
</evidence>
<feature type="domain" description="2Fe-2S ferredoxin-type" evidence="28">
    <location>
        <begin position="42"/>
        <end position="132"/>
    </location>
</feature>
<protein>
    <recommendedName>
        <fullName evidence="7 27">Na(+)-translocating NADH-quinone reductase subunit F</fullName>
        <shortName evidence="27">Na(+)-NQR subunit F</shortName>
        <shortName evidence="27">Na(+)-translocating NQR subunit F</shortName>
        <ecNumber evidence="6 27">7.2.1.1</ecNumber>
    </recommendedName>
    <alternativeName>
        <fullName evidence="25 27">NQR complex subunit F</fullName>
    </alternativeName>
    <alternativeName>
        <fullName evidence="24 27">NQR-1 subunit F</fullName>
    </alternativeName>
</protein>
<evidence type="ECO:0000256" key="10">
    <source>
        <dbReference type="ARBA" id="ARBA00022519"/>
    </source>
</evidence>
<evidence type="ECO:0000256" key="14">
    <source>
        <dbReference type="ARBA" id="ARBA00022827"/>
    </source>
</evidence>
<evidence type="ECO:0000256" key="21">
    <source>
        <dbReference type="ARBA" id="ARBA00023075"/>
    </source>
</evidence>
<comment type="similarity">
    <text evidence="4 27">Belongs to the NqrF family.</text>
</comment>
<evidence type="ECO:0000256" key="18">
    <source>
        <dbReference type="ARBA" id="ARBA00023027"/>
    </source>
</evidence>
<keyword evidence="17 27" id="KW-0411">Iron-sulfur</keyword>
<keyword evidence="9 27" id="KW-1003">Cell membrane</keyword>
<evidence type="ECO:0000256" key="26">
    <source>
        <dbReference type="ARBA" id="ARBA00048891"/>
    </source>
</evidence>
<keyword evidence="8 27" id="KW-0813">Transport</keyword>
<dbReference type="Gene3D" id="3.10.20.30">
    <property type="match status" value="1"/>
</dbReference>
<dbReference type="PANTHER" id="PTHR43644:SF1">
    <property type="entry name" value="NAD(P)H-FLAVIN REDUCTASE"/>
    <property type="match status" value="1"/>
</dbReference>
<feature type="transmembrane region" description="Helical" evidence="27">
    <location>
        <begin position="6"/>
        <end position="30"/>
    </location>
</feature>
<dbReference type="InterPro" id="IPR017938">
    <property type="entry name" value="Riboflavin_synthase-like_b-brl"/>
</dbReference>
<keyword evidence="14 27" id="KW-0274">FAD</keyword>
<evidence type="ECO:0000256" key="19">
    <source>
        <dbReference type="ARBA" id="ARBA00023053"/>
    </source>
</evidence>
<organism evidence="30 31">
    <name type="scientific">Flavobacterium plantiphilum</name>
    <dbReference type="NCBI Taxonomy" id="3163297"/>
    <lineage>
        <taxon>Bacteria</taxon>
        <taxon>Pseudomonadati</taxon>
        <taxon>Bacteroidota</taxon>
        <taxon>Flavobacteriia</taxon>
        <taxon>Flavobacteriales</taxon>
        <taxon>Flavobacteriaceae</taxon>
        <taxon>Flavobacterium</taxon>
    </lineage>
</organism>
<gene>
    <name evidence="27 30" type="primary">nqrF</name>
    <name evidence="30" type="ORF">ABS764_01780</name>
</gene>
<comment type="cofactor">
    <cofactor evidence="27">
        <name>[2Fe-2S] cluster</name>
        <dbReference type="ChEBI" id="CHEBI:190135"/>
    </cofactor>
    <text evidence="27">Binds 1 [2Fe-2S] cluster.</text>
</comment>
<feature type="binding site" evidence="27">
    <location>
        <position position="116"/>
    </location>
    <ligand>
        <name>[2Fe-2S] cluster</name>
        <dbReference type="ChEBI" id="CHEBI:190135"/>
    </ligand>
</feature>
<feature type="binding site" evidence="27">
    <location>
        <position position="84"/>
    </location>
    <ligand>
        <name>[2Fe-2S] cluster</name>
        <dbReference type="ChEBI" id="CHEBI:190135"/>
    </ligand>
</feature>
<comment type="cofactor">
    <cofactor evidence="1 27">
        <name>FAD</name>
        <dbReference type="ChEBI" id="CHEBI:57692"/>
    </cofactor>
</comment>
<name>A0ABW8XPN7_9FLAO</name>
<dbReference type="PANTHER" id="PTHR43644">
    <property type="entry name" value="NA(+)-TRANSLOCATING NADH-QUINONE REDUCTASE SUBUNIT"/>
    <property type="match status" value="1"/>
</dbReference>
<dbReference type="NCBIfam" id="TIGR01941">
    <property type="entry name" value="nqrF"/>
    <property type="match status" value="1"/>
</dbReference>
<evidence type="ECO:0000256" key="23">
    <source>
        <dbReference type="ARBA" id="ARBA00023201"/>
    </source>
</evidence>
<accession>A0ABW8XPN7</accession>
<dbReference type="EC" id="7.2.1.1" evidence="6 27"/>
<dbReference type="SUPFAM" id="SSF52343">
    <property type="entry name" value="Ferredoxin reductase-like, C-terminal NADP-linked domain"/>
    <property type="match status" value="1"/>
</dbReference>
<evidence type="ECO:0000256" key="7">
    <source>
        <dbReference type="ARBA" id="ARBA00019729"/>
    </source>
</evidence>
<evidence type="ECO:0000256" key="11">
    <source>
        <dbReference type="ARBA" id="ARBA00022630"/>
    </source>
</evidence>
<dbReference type="SUPFAM" id="SSF54292">
    <property type="entry name" value="2Fe-2S ferredoxin-like"/>
    <property type="match status" value="1"/>
</dbReference>
<proteinExistence type="inferred from homology"/>
<dbReference type="Pfam" id="PF00111">
    <property type="entry name" value="Fer2"/>
    <property type="match status" value="1"/>
</dbReference>
<keyword evidence="10" id="KW-0997">Cell inner membrane</keyword>
<feature type="domain" description="FAD-binding FR-type" evidence="29">
    <location>
        <begin position="135"/>
        <end position="282"/>
    </location>
</feature>
<feature type="binding site" evidence="27">
    <location>
        <position position="75"/>
    </location>
    <ligand>
        <name>[2Fe-2S] cluster</name>
        <dbReference type="ChEBI" id="CHEBI:190135"/>
    </ligand>
</feature>
<comment type="subcellular location">
    <subcellularLocation>
        <location evidence="3">Cell inner membrane</location>
    </subcellularLocation>
    <subcellularLocation>
        <location evidence="27">Cell membrane</location>
        <topology evidence="27">Single-pass membrane protein</topology>
    </subcellularLocation>
</comment>
<evidence type="ECO:0000256" key="22">
    <source>
        <dbReference type="ARBA" id="ARBA00023136"/>
    </source>
</evidence>
<evidence type="ECO:0000256" key="3">
    <source>
        <dbReference type="ARBA" id="ARBA00004533"/>
    </source>
</evidence>
<evidence type="ECO:0000256" key="13">
    <source>
        <dbReference type="ARBA" id="ARBA00022723"/>
    </source>
</evidence>
<dbReference type="HAMAP" id="MF_00430">
    <property type="entry name" value="NqrF"/>
    <property type="match status" value="1"/>
</dbReference>
<dbReference type="PROSITE" id="PS51085">
    <property type="entry name" value="2FE2S_FER_2"/>
    <property type="match status" value="1"/>
</dbReference>
<dbReference type="InterPro" id="IPR008333">
    <property type="entry name" value="Cbr1-like_FAD-bd_dom"/>
</dbReference>
<keyword evidence="18 27" id="KW-0520">NAD</keyword>
<keyword evidence="23 27" id="KW-0739">Sodium transport</keyword>
<dbReference type="Gene3D" id="2.40.30.10">
    <property type="entry name" value="Translation factors"/>
    <property type="match status" value="1"/>
</dbReference>
<dbReference type="InterPro" id="IPR012675">
    <property type="entry name" value="Beta-grasp_dom_sf"/>
</dbReference>
<keyword evidence="31" id="KW-1185">Reference proteome</keyword>
<evidence type="ECO:0000256" key="1">
    <source>
        <dbReference type="ARBA" id="ARBA00001974"/>
    </source>
</evidence>
<dbReference type="PRINTS" id="PR00371">
    <property type="entry name" value="FPNCR"/>
</dbReference>
<dbReference type="CDD" id="cd06188">
    <property type="entry name" value="NADH_quinone_reductase"/>
    <property type="match status" value="1"/>
</dbReference>
<keyword evidence="16 27" id="KW-0408">Iron</keyword>
<evidence type="ECO:0000256" key="15">
    <source>
        <dbReference type="ARBA" id="ARBA00022967"/>
    </source>
</evidence>
<dbReference type="Pfam" id="PF00175">
    <property type="entry name" value="NAD_binding_1"/>
    <property type="match status" value="1"/>
</dbReference>
<evidence type="ECO:0000256" key="12">
    <source>
        <dbReference type="ARBA" id="ARBA00022714"/>
    </source>
</evidence>
<comment type="catalytic activity">
    <reaction evidence="26 27">
        <text>a ubiquinone + n Na(+)(in) + NADH + H(+) = a ubiquinol + n Na(+)(out) + NAD(+)</text>
        <dbReference type="Rhea" id="RHEA:47748"/>
        <dbReference type="Rhea" id="RHEA-COMP:9565"/>
        <dbReference type="Rhea" id="RHEA-COMP:9566"/>
        <dbReference type="ChEBI" id="CHEBI:15378"/>
        <dbReference type="ChEBI" id="CHEBI:16389"/>
        <dbReference type="ChEBI" id="CHEBI:17976"/>
        <dbReference type="ChEBI" id="CHEBI:29101"/>
        <dbReference type="ChEBI" id="CHEBI:57540"/>
        <dbReference type="ChEBI" id="CHEBI:57945"/>
        <dbReference type="EC" id="7.2.1.1"/>
    </reaction>
</comment>
<evidence type="ECO:0000256" key="16">
    <source>
        <dbReference type="ARBA" id="ARBA00023004"/>
    </source>
</evidence>
<dbReference type="InterPro" id="IPR001433">
    <property type="entry name" value="OxRdtase_FAD/NAD-bd"/>
</dbReference>
<dbReference type="InterPro" id="IPR039261">
    <property type="entry name" value="FNR_nucleotide-bd"/>
</dbReference>
<dbReference type="InterPro" id="IPR010205">
    <property type="entry name" value="NqrF"/>
</dbReference>
<evidence type="ECO:0000256" key="24">
    <source>
        <dbReference type="ARBA" id="ARBA00030032"/>
    </source>
</evidence>
<comment type="caution">
    <text evidence="30">The sequence shown here is derived from an EMBL/GenBank/DDBJ whole genome shotgun (WGS) entry which is preliminary data.</text>
</comment>
<keyword evidence="27" id="KW-1133">Transmembrane helix</keyword>
<evidence type="ECO:0000256" key="25">
    <source>
        <dbReference type="ARBA" id="ARBA00030787"/>
    </source>
</evidence>
<sequence>MNISDFDGITIICSVIVFLLFNAILVYIILYTKSKLTPSGLVNITINEEEELKTEAGSSLLSTLSNKKIFLPSACGGGGTCGLCKCQVLSGGGAILPTETPYFSRKEQQNNWRLGCQVKVKQDMEIVIPKSVMGIKKWECEVVSNDNVATYIKELIVKLPEGDFLDFEPGSYIQLDVPEFELDFKNDLYKIDDRFKSDYDKFKVWDLKIKNPEAVFRAYSMANHPAEGNIIMLNIRLATPPFDRKAGGFMKVYPGVSSSYVFSLKPGDKVSIAGPFGDFHIKDTQREMIYIGGGAGMAPLRSHLFHLFHTLKEKDRKVSFWYGGRSLKEVFYTEDFRDIEKDFDNFEYNIALSEPLPEDNWKGYTGFIHNVLFDNYLKEHEAPEDIEYYVCGPPLMNAAVFKMLDDLGVPQENIAFDDFGS</sequence>
<keyword evidence="27" id="KW-0812">Transmembrane</keyword>
<evidence type="ECO:0000313" key="30">
    <source>
        <dbReference type="EMBL" id="MFL9829570.1"/>
    </source>
</evidence>
<dbReference type="Pfam" id="PF00970">
    <property type="entry name" value="FAD_binding_6"/>
    <property type="match status" value="1"/>
</dbReference>
<dbReference type="PIRSF" id="PIRSF000044">
    <property type="entry name" value="Cis_Diol_DH_RD"/>
    <property type="match status" value="1"/>
</dbReference>
<reference evidence="30 31" key="1">
    <citation type="submission" date="2024-06" db="EMBL/GenBank/DDBJ databases">
        <authorList>
            <person name="Kaempfer P."/>
            <person name="Viver T."/>
        </authorList>
    </citation>
    <scope>NUCLEOTIDE SEQUENCE [LARGE SCALE GENOMIC DNA]</scope>
    <source>
        <strain evidence="30 31">ST-87</strain>
    </source>
</reference>
<comment type="subunit">
    <text evidence="5 27">Composed of six subunits; NqrA, NqrB, NqrC, NqrD, NqrE and NqrF.</text>
</comment>
<evidence type="ECO:0000313" key="31">
    <source>
        <dbReference type="Proteomes" id="UP001629260"/>
    </source>
</evidence>
<dbReference type="InterPro" id="IPR036010">
    <property type="entry name" value="2Fe-2S_ferredoxin-like_sf"/>
</dbReference>
<dbReference type="EMBL" id="JBELQA010000001">
    <property type="protein sequence ID" value="MFL9829570.1"/>
    <property type="molecule type" value="Genomic_DNA"/>
</dbReference>
<evidence type="ECO:0000256" key="4">
    <source>
        <dbReference type="ARBA" id="ARBA00005570"/>
    </source>
</evidence>
<evidence type="ECO:0000256" key="17">
    <source>
        <dbReference type="ARBA" id="ARBA00023014"/>
    </source>
</evidence>
<keyword evidence="21 27" id="KW-0830">Ubiquinone</keyword>
<dbReference type="InterPro" id="IPR017927">
    <property type="entry name" value="FAD-bd_FR_type"/>
</dbReference>
<keyword evidence="11 27" id="KW-0285">Flavoprotein</keyword>
<evidence type="ECO:0000256" key="20">
    <source>
        <dbReference type="ARBA" id="ARBA00023065"/>
    </source>
</evidence>
<evidence type="ECO:0000256" key="9">
    <source>
        <dbReference type="ARBA" id="ARBA00022475"/>
    </source>
</evidence>
<keyword evidence="12 27" id="KW-0001">2Fe-2S</keyword>
<evidence type="ECO:0000256" key="8">
    <source>
        <dbReference type="ARBA" id="ARBA00022448"/>
    </source>
</evidence>
<keyword evidence="20 27" id="KW-0406">Ion transport</keyword>
<dbReference type="InterPro" id="IPR001709">
    <property type="entry name" value="Flavoprot_Pyr_Nucl_cyt_Rdtase"/>
</dbReference>